<feature type="transmembrane region" description="Helical" evidence="1">
    <location>
        <begin position="267"/>
        <end position="287"/>
    </location>
</feature>
<keyword evidence="4" id="KW-1185">Reference proteome</keyword>
<dbReference type="OrthoDB" id="7171777at2"/>
<keyword evidence="1" id="KW-1133">Transmembrane helix</keyword>
<dbReference type="GO" id="GO:0080120">
    <property type="term" value="P:CAAX-box protein maturation"/>
    <property type="evidence" value="ECO:0007669"/>
    <property type="project" value="UniProtKB-ARBA"/>
</dbReference>
<reference evidence="3 4" key="1">
    <citation type="submission" date="2013-04" db="EMBL/GenBank/DDBJ databases">
        <title>Shimia sp. 22II-S11-Z10 Genome Sequencing.</title>
        <authorList>
            <person name="Lai Q."/>
            <person name="Li G."/>
            <person name="Shao Z."/>
        </authorList>
    </citation>
    <scope>NUCLEOTIDE SEQUENCE [LARGE SCALE GENOMIC DNA]</scope>
    <source>
        <strain evidence="4">22II-S11-Z10</strain>
    </source>
</reference>
<dbReference type="eggNOG" id="COG1266">
    <property type="taxonomic scope" value="Bacteria"/>
</dbReference>
<dbReference type="RefSeq" id="WP_035250077.1">
    <property type="nucleotide sequence ID" value="NZ_AQQY01000004.1"/>
</dbReference>
<feature type="domain" description="CAAX prenyl protease 2/Lysostaphin resistance protein A-like" evidence="2">
    <location>
        <begin position="145"/>
        <end position="239"/>
    </location>
</feature>
<feature type="transmembrane region" description="Helical" evidence="1">
    <location>
        <begin position="227"/>
        <end position="247"/>
    </location>
</feature>
<organism evidence="3 4">
    <name type="scientific">Actibacterium atlanticum</name>
    <dbReference type="NCBI Taxonomy" id="1461693"/>
    <lineage>
        <taxon>Bacteria</taxon>
        <taxon>Pseudomonadati</taxon>
        <taxon>Pseudomonadota</taxon>
        <taxon>Alphaproteobacteria</taxon>
        <taxon>Rhodobacterales</taxon>
        <taxon>Roseobacteraceae</taxon>
        <taxon>Actibacterium</taxon>
    </lineage>
</organism>
<feature type="transmembrane region" description="Helical" evidence="1">
    <location>
        <begin position="68"/>
        <end position="88"/>
    </location>
</feature>
<evidence type="ECO:0000313" key="4">
    <source>
        <dbReference type="Proteomes" id="UP000024836"/>
    </source>
</evidence>
<dbReference type="GO" id="GO:0004175">
    <property type="term" value="F:endopeptidase activity"/>
    <property type="evidence" value="ECO:0007669"/>
    <property type="project" value="UniProtKB-ARBA"/>
</dbReference>
<comment type="caution">
    <text evidence="3">The sequence shown here is derived from an EMBL/GenBank/DDBJ whole genome shotgun (WGS) entry which is preliminary data.</text>
</comment>
<dbReference type="Pfam" id="PF02517">
    <property type="entry name" value="Rce1-like"/>
    <property type="match status" value="1"/>
</dbReference>
<feature type="transmembrane region" description="Helical" evidence="1">
    <location>
        <begin position="108"/>
        <end position="128"/>
    </location>
</feature>
<feature type="transmembrane region" description="Helical" evidence="1">
    <location>
        <begin position="148"/>
        <end position="168"/>
    </location>
</feature>
<name>A0A058ZN89_9RHOB</name>
<protein>
    <submittedName>
        <fullName evidence="3">Abortive infection protein</fullName>
    </submittedName>
</protein>
<evidence type="ECO:0000259" key="2">
    <source>
        <dbReference type="Pfam" id="PF02517"/>
    </source>
</evidence>
<sequence length="293" mass="32414">MRAPEFAAYIHPARQYPELWRILLGILLTLFIYLACFALMLVVLYPIIGPLEYFGWLLGLQSMDQAPQTLFLLLSFAGLFLGTILAAAALHGRGPGTLFGPGRETLRAFCLTSMVLVPLYAVMLAISWQFSPAVPNLPLDAWLRYLPWALLLLLVQITAEELLFRGYLQQQLAVRFQARWIWMGLPALGFTLMHWNPEAGGNLWAILFVIFCFALIAADLTERSGNLGAALGVHFVNNIAALLVVSVDGSITGLALYVTPFGIDDTSALPMGLGVDLLLLFVVWRLLRALIVR</sequence>
<feature type="transmembrane region" description="Helical" evidence="1">
    <location>
        <begin position="180"/>
        <end position="197"/>
    </location>
</feature>
<dbReference type="EMBL" id="AQQY01000004">
    <property type="protein sequence ID" value="KCV82241.1"/>
    <property type="molecule type" value="Genomic_DNA"/>
</dbReference>
<keyword evidence="1" id="KW-0472">Membrane</keyword>
<dbReference type="InterPro" id="IPR003675">
    <property type="entry name" value="Rce1/LyrA-like_dom"/>
</dbReference>
<evidence type="ECO:0000256" key="1">
    <source>
        <dbReference type="SAM" id="Phobius"/>
    </source>
</evidence>
<gene>
    <name evidence="3" type="ORF">ATO10_07622</name>
</gene>
<keyword evidence="1" id="KW-0812">Transmembrane</keyword>
<dbReference type="Proteomes" id="UP000024836">
    <property type="component" value="Unassembled WGS sequence"/>
</dbReference>
<feature type="transmembrane region" description="Helical" evidence="1">
    <location>
        <begin position="203"/>
        <end position="220"/>
    </location>
</feature>
<dbReference type="STRING" id="1461693.ATO10_07622"/>
<evidence type="ECO:0000313" key="3">
    <source>
        <dbReference type="EMBL" id="KCV82241.1"/>
    </source>
</evidence>
<dbReference type="AlphaFoldDB" id="A0A058ZN89"/>
<feature type="transmembrane region" description="Helical" evidence="1">
    <location>
        <begin position="21"/>
        <end position="48"/>
    </location>
</feature>
<proteinExistence type="predicted"/>
<accession>A0A058ZN89</accession>